<evidence type="ECO:0000313" key="1">
    <source>
        <dbReference type="EMBL" id="VAW42824.1"/>
    </source>
</evidence>
<dbReference type="AlphaFoldDB" id="A0A3B0WGW5"/>
<protein>
    <submittedName>
        <fullName evidence="1">Uncharacterized protein</fullName>
    </submittedName>
</protein>
<name>A0A3B0WGW5_9ZZZZ</name>
<reference evidence="1" key="1">
    <citation type="submission" date="2018-06" db="EMBL/GenBank/DDBJ databases">
        <authorList>
            <person name="Zhirakovskaya E."/>
        </authorList>
    </citation>
    <scope>NUCLEOTIDE SEQUENCE</scope>
</reference>
<accession>A0A3B0WGW5</accession>
<organism evidence="1">
    <name type="scientific">hydrothermal vent metagenome</name>
    <dbReference type="NCBI Taxonomy" id="652676"/>
    <lineage>
        <taxon>unclassified sequences</taxon>
        <taxon>metagenomes</taxon>
        <taxon>ecological metagenomes</taxon>
    </lineage>
</organism>
<dbReference type="EMBL" id="UOEU01000966">
    <property type="protein sequence ID" value="VAW42824.1"/>
    <property type="molecule type" value="Genomic_DNA"/>
</dbReference>
<sequence length="79" mass="8609">MTQANESEALSAYIAQMINQNVAAMTHPATTTHAVFKQSKGSQLMVLQNVVEVDGFERVFGPDIFANCLTYVNEGGKDE</sequence>
<gene>
    <name evidence="1" type="ORF">MNBD_CHLOROFLEXI01-657</name>
</gene>
<proteinExistence type="predicted"/>